<sequence length="401" mass="44774">MRTYSLEERTKTDVIEEHLRNQLMERPGSRGSSTYQRSVSSYGDFFRSPLTASCRSSYHRPHSSASDVDTVLLQSQVTTLQWQLRQAEASRQMHRAVLEQVVSFLQRTHKNLDQLQNRILDGDVAKINRVPRSRSVHGVDTSPSRLSSPRSESNLSFQKAKSVAQIADPFCPKHGNVYRDMTWRRPRKQQYDPEELTPSKLSEEAFRLLRTVQSLLNTREPDLSSRLSNGLGTACSSPGHAAEVSSASSTVSAALDSDNSDNFQSQETLRNRTPIQDPFGEEQSRPGTRSRGRFDEKNSPPQLSISSADDESGFSSLNSFQEIGLPVCNSTANGLPKAGHYQKNGQSHPDEGINLQEVGLPTLDEVSCKIHRRWSSTPADNISKIRTPVLANGEVLRVLWV</sequence>
<feature type="region of interest" description="Disordered" evidence="1">
    <location>
        <begin position="247"/>
        <end position="312"/>
    </location>
</feature>
<evidence type="ECO:0000313" key="2">
    <source>
        <dbReference type="EMBL" id="KAL0280006.1"/>
    </source>
</evidence>
<dbReference type="EMBL" id="JARGDH010000001">
    <property type="protein sequence ID" value="KAL0280006.1"/>
    <property type="molecule type" value="Genomic_DNA"/>
</dbReference>
<feature type="compositionally biased region" description="Polar residues" evidence="1">
    <location>
        <begin position="260"/>
        <end position="274"/>
    </location>
</feature>
<protein>
    <submittedName>
        <fullName evidence="2">Uncharacterized protein</fullName>
    </submittedName>
</protein>
<accession>A0AAW2IDH1</accession>
<feature type="compositionally biased region" description="Polar residues" evidence="1">
    <location>
        <begin position="299"/>
        <end position="312"/>
    </location>
</feature>
<feature type="compositionally biased region" description="Low complexity" evidence="1">
    <location>
        <begin position="142"/>
        <end position="154"/>
    </location>
</feature>
<comment type="caution">
    <text evidence="2">The sequence shown here is derived from an EMBL/GenBank/DDBJ whole genome shotgun (WGS) entry which is preliminary data.</text>
</comment>
<proteinExistence type="predicted"/>
<feature type="compositionally biased region" description="Polar residues" evidence="1">
    <location>
        <begin position="225"/>
        <end position="236"/>
    </location>
</feature>
<organism evidence="2">
    <name type="scientific">Menopon gallinae</name>
    <name type="common">poultry shaft louse</name>
    <dbReference type="NCBI Taxonomy" id="328185"/>
    <lineage>
        <taxon>Eukaryota</taxon>
        <taxon>Metazoa</taxon>
        <taxon>Ecdysozoa</taxon>
        <taxon>Arthropoda</taxon>
        <taxon>Hexapoda</taxon>
        <taxon>Insecta</taxon>
        <taxon>Pterygota</taxon>
        <taxon>Neoptera</taxon>
        <taxon>Paraneoptera</taxon>
        <taxon>Psocodea</taxon>
        <taxon>Troctomorpha</taxon>
        <taxon>Phthiraptera</taxon>
        <taxon>Amblycera</taxon>
        <taxon>Menoponidae</taxon>
        <taxon>Menopon</taxon>
    </lineage>
</organism>
<evidence type="ECO:0000256" key="1">
    <source>
        <dbReference type="SAM" id="MobiDB-lite"/>
    </source>
</evidence>
<dbReference type="AlphaFoldDB" id="A0AAW2IDH1"/>
<feature type="region of interest" description="Disordered" evidence="1">
    <location>
        <begin position="131"/>
        <end position="154"/>
    </location>
</feature>
<reference evidence="2" key="1">
    <citation type="journal article" date="2024" name="Gigascience">
        <title>Chromosome-level genome of the poultry shaft louse Menopon gallinae provides insight into the host-switching and adaptive evolution of parasitic lice.</title>
        <authorList>
            <person name="Xu Y."/>
            <person name="Ma L."/>
            <person name="Liu S."/>
            <person name="Liang Y."/>
            <person name="Liu Q."/>
            <person name="He Z."/>
            <person name="Tian L."/>
            <person name="Duan Y."/>
            <person name="Cai W."/>
            <person name="Li H."/>
            <person name="Song F."/>
        </authorList>
    </citation>
    <scope>NUCLEOTIDE SEQUENCE</scope>
    <source>
        <strain evidence="2">Cailab_2023a</strain>
    </source>
</reference>
<gene>
    <name evidence="2" type="ORF">PYX00_001434</name>
</gene>
<feature type="region of interest" description="Disordered" evidence="1">
    <location>
        <begin position="222"/>
        <end position="241"/>
    </location>
</feature>
<name>A0AAW2IDH1_9NEOP</name>